<feature type="domain" description="DUF7223" evidence="4">
    <location>
        <begin position="212"/>
        <end position="471"/>
    </location>
</feature>
<dbReference type="InterPro" id="IPR055647">
    <property type="entry name" value="DUF7223"/>
</dbReference>
<dbReference type="OrthoDB" id="160645at2759"/>
<evidence type="ECO:0000313" key="6">
    <source>
        <dbReference type="Proteomes" id="UP000813461"/>
    </source>
</evidence>
<comment type="caution">
    <text evidence="5">The sequence shown here is derived from an EMBL/GenBank/DDBJ whole genome shotgun (WGS) entry which is preliminary data.</text>
</comment>
<sequence>MNTNHISFQRLLQLLLFFLTPTFALELVPISHPDYVHDAAAISRRQESFTGELDLQDFETFYWGAPAGNNMIYANLTVYFPEQYERVIAMERFADQLKSVQCAENMILEFKDDATFEYAKNVWNWVNQDVNHTFIMVTNYEGCADNMERLPFVVSNIRYDEAANKAFLTADLKDWEDVAHSYTLNVGHTPLTPAHRLLMRRGIFPRDTDFSMSLTSGFDQNLFSATVGEWTTSVDAVVRTVGSLDVDFDIDVSWLKLKSAAMTISPENVAASIQLALTERGKLGKAYNWQDTIVSIPINGIEIAKVVKIGAFLDIDVGFTMQEWEGTATANLGARMELSNAAIVKIDLVNSANNKFSGWTPTFTAIPLTLNAKVEGSAKVYAEPNVKIEASALGKGWNVGLNLQMPYIQADFAAMIDTTGVCNSKKTVGVDIDASVGVELSVQAATKGNEANPFWSQELYSNEWDLFSKCLSFGPDNAKPGEVAEPKPPKSKSKKPKSKPPKATKTPKPKPKSSKPALTLKPTPKSKAPAKTPAKPSIAASSNTVKPTSAEKSSAKPPIKSTSVNDGSARVTPASSGTYQRSRTLGSSHSLSSEASLSTSAATIRTSVPVRNSSRIDSDITKAPSTLSTATLSSGSTVLPSSAQDACPIGSKGRGCADCATPDIDPDIEGLFSYQDIRKSTTNETSQGVNRRFESGRSVNYQCSPIVNGDTGFTTRLIFPTFPQFTDLARPGTVRIIVSDFYQAHNSADCLDHRISRATSIPPLTSGQANYQFAMEHIYEGAWISNFLSSLTSNQKISCADMNDIFFTPRTTNNGGATWAQALMNSLGSNTNQDDLVFLWKYENGMKQLMFDTREMVATKRWTAPYADAEWKINKIATVGRAMDYMAQPEIGAKLLHTAKRIEATLNALVASLPAAMLDRLGDVGKADELARAHRRFLNGFMMSRNTDAIKTMRSWASEASNTFVKSTPTPAMSVAGTQAAREWTRTTSFLMALQTAPPRGFDWKKKQPWSISPCAKGQRTHRCLYFPHPSVFVLNLHSIPQRANPKPVFGGYWVCRSGCGNFSRRSTSEYETIFTPAKTSSCSAVTMSVPAPGAKTASADGLTTQQGSASTNVDHRFPQLRSPIPSFNDW</sequence>
<dbReference type="Proteomes" id="UP000813461">
    <property type="component" value="Unassembled WGS sequence"/>
</dbReference>
<accession>A0A8K0R577</accession>
<feature type="compositionally biased region" description="Low complexity" evidence="1">
    <location>
        <begin position="582"/>
        <end position="601"/>
    </location>
</feature>
<dbReference type="InterPro" id="IPR054293">
    <property type="entry name" value="DUF7029"/>
</dbReference>
<feature type="signal peptide" evidence="2">
    <location>
        <begin position="1"/>
        <end position="24"/>
    </location>
</feature>
<name>A0A8K0R577_9PLEO</name>
<reference evidence="5" key="1">
    <citation type="journal article" date="2021" name="Nat. Commun.">
        <title>Genetic determinants of endophytism in the Arabidopsis root mycobiome.</title>
        <authorList>
            <person name="Mesny F."/>
            <person name="Miyauchi S."/>
            <person name="Thiergart T."/>
            <person name="Pickel B."/>
            <person name="Atanasova L."/>
            <person name="Karlsson M."/>
            <person name="Huettel B."/>
            <person name="Barry K.W."/>
            <person name="Haridas S."/>
            <person name="Chen C."/>
            <person name="Bauer D."/>
            <person name="Andreopoulos W."/>
            <person name="Pangilinan J."/>
            <person name="LaButti K."/>
            <person name="Riley R."/>
            <person name="Lipzen A."/>
            <person name="Clum A."/>
            <person name="Drula E."/>
            <person name="Henrissat B."/>
            <person name="Kohler A."/>
            <person name="Grigoriev I.V."/>
            <person name="Martin F.M."/>
            <person name="Hacquard S."/>
        </authorList>
    </citation>
    <scope>NUCLEOTIDE SEQUENCE</scope>
    <source>
        <strain evidence="5">MPI-SDFR-AT-0120</strain>
    </source>
</reference>
<feature type="compositionally biased region" description="Polar residues" evidence="1">
    <location>
        <begin position="543"/>
        <end position="552"/>
    </location>
</feature>
<feature type="domain" description="DUF7029" evidence="3">
    <location>
        <begin position="83"/>
        <end position="183"/>
    </location>
</feature>
<organism evidence="5 6">
    <name type="scientific">Paraphoma chrysanthemicola</name>
    <dbReference type="NCBI Taxonomy" id="798071"/>
    <lineage>
        <taxon>Eukaryota</taxon>
        <taxon>Fungi</taxon>
        <taxon>Dikarya</taxon>
        <taxon>Ascomycota</taxon>
        <taxon>Pezizomycotina</taxon>
        <taxon>Dothideomycetes</taxon>
        <taxon>Pleosporomycetidae</taxon>
        <taxon>Pleosporales</taxon>
        <taxon>Pleosporineae</taxon>
        <taxon>Phaeosphaeriaceae</taxon>
        <taxon>Paraphoma</taxon>
    </lineage>
</organism>
<evidence type="ECO:0000256" key="1">
    <source>
        <dbReference type="SAM" id="MobiDB-lite"/>
    </source>
</evidence>
<dbReference type="AlphaFoldDB" id="A0A8K0R577"/>
<proteinExistence type="predicted"/>
<dbReference type="EMBL" id="JAGMVJ010000009">
    <property type="protein sequence ID" value="KAH7087890.1"/>
    <property type="molecule type" value="Genomic_DNA"/>
</dbReference>
<evidence type="ECO:0000259" key="4">
    <source>
        <dbReference type="Pfam" id="PF23865"/>
    </source>
</evidence>
<evidence type="ECO:0000313" key="5">
    <source>
        <dbReference type="EMBL" id="KAH7087890.1"/>
    </source>
</evidence>
<protein>
    <submittedName>
        <fullName evidence="5">Uncharacterized protein</fullName>
    </submittedName>
</protein>
<dbReference type="Pfam" id="PF23865">
    <property type="entry name" value="DUF7223"/>
    <property type="match status" value="1"/>
</dbReference>
<dbReference type="Pfam" id="PF22974">
    <property type="entry name" value="DUF7029"/>
    <property type="match status" value="1"/>
</dbReference>
<feature type="region of interest" description="Disordered" evidence="1">
    <location>
        <begin position="478"/>
        <end position="601"/>
    </location>
</feature>
<feature type="chain" id="PRO_5035442342" evidence="2">
    <location>
        <begin position="25"/>
        <end position="1131"/>
    </location>
</feature>
<evidence type="ECO:0000259" key="3">
    <source>
        <dbReference type="Pfam" id="PF22974"/>
    </source>
</evidence>
<gene>
    <name evidence="5" type="ORF">FB567DRAFT_549133</name>
</gene>
<feature type="compositionally biased region" description="Low complexity" evidence="1">
    <location>
        <begin position="514"/>
        <end position="542"/>
    </location>
</feature>
<keyword evidence="6" id="KW-1185">Reference proteome</keyword>
<feature type="compositionally biased region" description="Basic residues" evidence="1">
    <location>
        <begin position="489"/>
        <end position="513"/>
    </location>
</feature>
<keyword evidence="2" id="KW-0732">Signal</keyword>
<evidence type="ECO:0000256" key="2">
    <source>
        <dbReference type="SAM" id="SignalP"/>
    </source>
</evidence>